<sequence length="91" mass="9816">MYSKRKELRSAGEWAVVTGAAAGIGLAFCKELAKEGLKILMVDVNGPKLKSAAKEVAEAFGVETRTLELDLSNVGDTVLFAFMLLHKFILS</sequence>
<evidence type="ECO:0000313" key="4">
    <source>
        <dbReference type="Proteomes" id="UP000281553"/>
    </source>
</evidence>
<gene>
    <name evidence="3" type="ORF">DILT_LOCUS1258</name>
</gene>
<reference evidence="3 4" key="1">
    <citation type="submission" date="2018-11" db="EMBL/GenBank/DDBJ databases">
        <authorList>
            <consortium name="Pathogen Informatics"/>
        </authorList>
    </citation>
    <scope>NUCLEOTIDE SEQUENCE [LARGE SCALE GENOMIC DNA]</scope>
</reference>
<dbReference type="EMBL" id="UYRU01007921">
    <property type="protein sequence ID" value="VDK41550.1"/>
    <property type="molecule type" value="Genomic_DNA"/>
</dbReference>
<name>A0A3P6QC40_DIBLA</name>
<dbReference type="Pfam" id="PF00106">
    <property type="entry name" value="adh_short"/>
    <property type="match status" value="1"/>
</dbReference>
<dbReference type="GO" id="GO:0005783">
    <property type="term" value="C:endoplasmic reticulum"/>
    <property type="evidence" value="ECO:0007669"/>
    <property type="project" value="TreeGrafter"/>
</dbReference>
<dbReference type="AlphaFoldDB" id="A0A3P6QC40"/>
<dbReference type="GO" id="GO:0016491">
    <property type="term" value="F:oxidoreductase activity"/>
    <property type="evidence" value="ECO:0007669"/>
    <property type="project" value="UniProtKB-KW"/>
</dbReference>
<dbReference type="Gene3D" id="3.40.50.720">
    <property type="entry name" value="NAD(P)-binding Rossmann-like Domain"/>
    <property type="match status" value="1"/>
</dbReference>
<dbReference type="OrthoDB" id="5545019at2759"/>
<comment type="similarity">
    <text evidence="1">Belongs to the short-chain dehydrogenases/reductases (SDR) family.</text>
</comment>
<organism evidence="3 4">
    <name type="scientific">Dibothriocephalus latus</name>
    <name type="common">Fish tapeworm</name>
    <name type="synonym">Diphyllobothrium latum</name>
    <dbReference type="NCBI Taxonomy" id="60516"/>
    <lineage>
        <taxon>Eukaryota</taxon>
        <taxon>Metazoa</taxon>
        <taxon>Spiralia</taxon>
        <taxon>Lophotrochozoa</taxon>
        <taxon>Platyhelminthes</taxon>
        <taxon>Cestoda</taxon>
        <taxon>Eucestoda</taxon>
        <taxon>Diphyllobothriidea</taxon>
        <taxon>Diphyllobothriidae</taxon>
        <taxon>Dibothriocephalus</taxon>
    </lineage>
</organism>
<dbReference type="Proteomes" id="UP000281553">
    <property type="component" value="Unassembled WGS sequence"/>
</dbReference>
<accession>A0A3P6QC40</accession>
<keyword evidence="4" id="KW-1185">Reference proteome</keyword>
<dbReference type="SUPFAM" id="SSF51735">
    <property type="entry name" value="NAD(P)-binding Rossmann-fold domains"/>
    <property type="match status" value="1"/>
</dbReference>
<dbReference type="InterPro" id="IPR051019">
    <property type="entry name" value="VLCFA-Steroid_DH"/>
</dbReference>
<dbReference type="PANTHER" id="PTHR43899:SF13">
    <property type="entry name" value="RH59310P"/>
    <property type="match status" value="1"/>
</dbReference>
<evidence type="ECO:0000313" key="3">
    <source>
        <dbReference type="EMBL" id="VDK41550.1"/>
    </source>
</evidence>
<evidence type="ECO:0000256" key="1">
    <source>
        <dbReference type="ARBA" id="ARBA00006484"/>
    </source>
</evidence>
<proteinExistence type="inferred from homology"/>
<dbReference type="InterPro" id="IPR002347">
    <property type="entry name" value="SDR_fam"/>
</dbReference>
<evidence type="ECO:0000256" key="2">
    <source>
        <dbReference type="ARBA" id="ARBA00023002"/>
    </source>
</evidence>
<keyword evidence="2" id="KW-0560">Oxidoreductase</keyword>
<dbReference type="InterPro" id="IPR036291">
    <property type="entry name" value="NAD(P)-bd_dom_sf"/>
</dbReference>
<protein>
    <submittedName>
        <fullName evidence="3">Uncharacterized protein</fullName>
    </submittedName>
</protein>
<dbReference type="PANTHER" id="PTHR43899">
    <property type="entry name" value="RH59310P"/>
    <property type="match status" value="1"/>
</dbReference>